<dbReference type="Pfam" id="PF13975">
    <property type="entry name" value="gag-asp_proteas"/>
    <property type="match status" value="1"/>
</dbReference>
<gene>
    <name evidence="4" type="ORF">I0K15_19350</name>
</gene>
<dbReference type="Proteomes" id="UP000594800">
    <property type="component" value="Chromosome"/>
</dbReference>
<accession>A0A7S9QD93</accession>
<evidence type="ECO:0000313" key="5">
    <source>
        <dbReference type="Proteomes" id="UP000594800"/>
    </source>
</evidence>
<dbReference type="KEGG" id="poz:I0K15_19350"/>
<dbReference type="NCBIfam" id="TIGR02281">
    <property type="entry name" value="clan_AA_DTGA"/>
    <property type="match status" value="1"/>
</dbReference>
<dbReference type="EMBL" id="CP064942">
    <property type="protein sequence ID" value="QPH53901.1"/>
    <property type="molecule type" value="Genomic_DNA"/>
</dbReference>
<feature type="transmembrane region" description="Helical" evidence="2">
    <location>
        <begin position="34"/>
        <end position="52"/>
    </location>
</feature>
<dbReference type="InterPro" id="IPR001995">
    <property type="entry name" value="Peptidase_A2_cat"/>
</dbReference>
<proteinExistence type="predicted"/>
<sequence>MGEQQVANLVYLVLLLIVLGGSFLSLYRGRLSRTVAFVVVWGLLFAALIVGYDQRGSLEAALLPERTVQTGSGTVEIRRRFDGHFYADLTINGTPVEFIVDTGASSIVISQRDAQRIGFDTAALDYSSSARTANGTVRLASIRLDEMTLGELTDRDVRAVVNSGDIETSLLGLDYLDRFERVSIENGVMVLER</sequence>
<dbReference type="GO" id="GO:0004190">
    <property type="term" value="F:aspartic-type endopeptidase activity"/>
    <property type="evidence" value="ECO:0007669"/>
    <property type="project" value="InterPro"/>
</dbReference>
<dbReference type="CDD" id="cd05483">
    <property type="entry name" value="retropepsin_like_bacteria"/>
    <property type="match status" value="1"/>
</dbReference>
<keyword evidence="2" id="KW-0472">Membrane</keyword>
<keyword evidence="1 4" id="KW-0378">Hydrolase</keyword>
<dbReference type="GO" id="GO:0006508">
    <property type="term" value="P:proteolysis"/>
    <property type="evidence" value="ECO:0007669"/>
    <property type="project" value="UniProtKB-KW"/>
</dbReference>
<dbReference type="PROSITE" id="PS50175">
    <property type="entry name" value="ASP_PROT_RETROV"/>
    <property type="match status" value="1"/>
</dbReference>
<organism evidence="4 5">
    <name type="scientific">Pontivivens ytuae</name>
    <dbReference type="NCBI Taxonomy" id="2789856"/>
    <lineage>
        <taxon>Bacteria</taxon>
        <taxon>Pseudomonadati</taxon>
        <taxon>Pseudomonadota</taxon>
        <taxon>Alphaproteobacteria</taxon>
        <taxon>Rhodobacterales</taxon>
        <taxon>Paracoccaceae</taxon>
        <taxon>Pontivivens</taxon>
    </lineage>
</organism>
<keyword evidence="2" id="KW-1133">Transmembrane helix</keyword>
<dbReference type="Gene3D" id="2.40.70.10">
    <property type="entry name" value="Acid Proteases"/>
    <property type="match status" value="1"/>
</dbReference>
<dbReference type="AlphaFoldDB" id="A0A7S9QD93"/>
<dbReference type="RefSeq" id="WP_196103110.1">
    <property type="nucleotide sequence ID" value="NZ_CP064942.1"/>
</dbReference>
<dbReference type="PROSITE" id="PS00141">
    <property type="entry name" value="ASP_PROTEASE"/>
    <property type="match status" value="1"/>
</dbReference>
<keyword evidence="4" id="KW-0645">Protease</keyword>
<evidence type="ECO:0000313" key="4">
    <source>
        <dbReference type="EMBL" id="QPH53901.1"/>
    </source>
</evidence>
<feature type="domain" description="Peptidase A2" evidence="3">
    <location>
        <begin position="96"/>
        <end position="175"/>
    </location>
</feature>
<reference evidence="4 5" key="1">
    <citation type="submission" date="2020-11" db="EMBL/GenBank/DDBJ databases">
        <title>Description of Pontivivens ytuae sp. nov. isolated from deep sea sediment of Mariana Trench.</title>
        <authorList>
            <person name="Wang Z."/>
            <person name="Sun Q.-L."/>
            <person name="Xu X.-D."/>
            <person name="Tang Y.-Z."/>
            <person name="Zhang J."/>
        </authorList>
    </citation>
    <scope>NUCLEOTIDE SEQUENCE [LARGE SCALE GENOMIC DNA]</scope>
    <source>
        <strain evidence="4 5">MT2928</strain>
    </source>
</reference>
<keyword evidence="2" id="KW-0812">Transmembrane</keyword>
<dbReference type="InterPro" id="IPR001969">
    <property type="entry name" value="Aspartic_peptidase_AS"/>
</dbReference>
<evidence type="ECO:0000259" key="3">
    <source>
        <dbReference type="PROSITE" id="PS50175"/>
    </source>
</evidence>
<dbReference type="InterPro" id="IPR034122">
    <property type="entry name" value="Retropepsin-like_bacterial"/>
</dbReference>
<evidence type="ECO:0000256" key="1">
    <source>
        <dbReference type="ARBA" id="ARBA00022801"/>
    </source>
</evidence>
<keyword evidence="5" id="KW-1185">Reference proteome</keyword>
<evidence type="ECO:0000256" key="2">
    <source>
        <dbReference type="SAM" id="Phobius"/>
    </source>
</evidence>
<protein>
    <submittedName>
        <fullName evidence="4">TIGR02281 family clan AA aspartic protease</fullName>
        <ecNumber evidence="4">3.4.23.-</ecNumber>
    </submittedName>
</protein>
<dbReference type="EC" id="3.4.23.-" evidence="4"/>
<dbReference type="InterPro" id="IPR021109">
    <property type="entry name" value="Peptidase_aspartic_dom_sf"/>
</dbReference>
<name>A0A7S9QD93_9RHOB</name>
<feature type="transmembrane region" description="Helical" evidence="2">
    <location>
        <begin position="6"/>
        <end position="27"/>
    </location>
</feature>
<dbReference type="InterPro" id="IPR011969">
    <property type="entry name" value="Clan_AA_Asp_peptidase_C"/>
</dbReference>
<dbReference type="SUPFAM" id="SSF50630">
    <property type="entry name" value="Acid proteases"/>
    <property type="match status" value="1"/>
</dbReference>